<keyword evidence="2" id="KW-1185">Reference proteome</keyword>
<dbReference type="SMART" id="SM00367">
    <property type="entry name" value="LRR_CC"/>
    <property type="match status" value="4"/>
</dbReference>
<dbReference type="Proteomes" id="UP000789901">
    <property type="component" value="Unassembled WGS sequence"/>
</dbReference>
<evidence type="ECO:0000313" key="1">
    <source>
        <dbReference type="EMBL" id="CAG8783355.1"/>
    </source>
</evidence>
<dbReference type="SUPFAM" id="SSF52047">
    <property type="entry name" value="RNI-like"/>
    <property type="match status" value="1"/>
</dbReference>
<proteinExistence type="predicted"/>
<accession>A0ABN7VLG1</accession>
<evidence type="ECO:0000313" key="2">
    <source>
        <dbReference type="Proteomes" id="UP000789901"/>
    </source>
</evidence>
<name>A0ABN7VLG1_GIGMA</name>
<dbReference type="PANTHER" id="PTHR13318">
    <property type="entry name" value="PARTNER OF PAIRED, ISOFORM B-RELATED"/>
    <property type="match status" value="1"/>
</dbReference>
<organism evidence="1 2">
    <name type="scientific">Gigaspora margarita</name>
    <dbReference type="NCBI Taxonomy" id="4874"/>
    <lineage>
        <taxon>Eukaryota</taxon>
        <taxon>Fungi</taxon>
        <taxon>Fungi incertae sedis</taxon>
        <taxon>Mucoromycota</taxon>
        <taxon>Glomeromycotina</taxon>
        <taxon>Glomeromycetes</taxon>
        <taxon>Diversisporales</taxon>
        <taxon>Gigasporaceae</taxon>
        <taxon>Gigaspora</taxon>
    </lineage>
</organism>
<comment type="caution">
    <text evidence="1">The sequence shown here is derived from an EMBL/GenBank/DDBJ whole genome shotgun (WGS) entry which is preliminary data.</text>
</comment>
<dbReference type="Gene3D" id="3.80.10.10">
    <property type="entry name" value="Ribonuclease Inhibitor"/>
    <property type="match status" value="1"/>
</dbReference>
<gene>
    <name evidence="1" type="ORF">GMARGA_LOCUS20041</name>
</gene>
<reference evidence="1 2" key="1">
    <citation type="submission" date="2021-06" db="EMBL/GenBank/DDBJ databases">
        <authorList>
            <person name="Kallberg Y."/>
            <person name="Tangrot J."/>
            <person name="Rosling A."/>
        </authorList>
    </citation>
    <scope>NUCLEOTIDE SEQUENCE [LARGE SCALE GENOMIC DNA]</scope>
    <source>
        <strain evidence="1 2">120-4 pot B 10/14</strain>
    </source>
</reference>
<dbReference type="InterPro" id="IPR006553">
    <property type="entry name" value="Leu-rich_rpt_Cys-con_subtyp"/>
</dbReference>
<dbReference type="EMBL" id="CAJVQB010017232">
    <property type="protein sequence ID" value="CAG8783355.1"/>
    <property type="molecule type" value="Genomic_DNA"/>
</dbReference>
<sequence>MEHSRIFSKPEVLERILYFLLINKSLYPALCVSQLWYRCGAPILWKRVELKNSNIRKIFMVIIQERKPVYCLNVTHLKIPYYYHLSDKKFKIIAGLLPNIVHLDFAFSERFGDKTLNRIAKLYPYLKYLNLAGYSDGLITDKGLYAIINSCHKLEYLNISYCKEFSEIAIWNVIHSCPKLQEFDIRECKISYTTIKEIELYLKIKYINPDIASRYLKRISRKMDAKTTRVRSKVLKSVILRNKITKNIEGIKKDIALLKEVLEKIINICQAHDRRQYLGTDLPI</sequence>
<protein>
    <submittedName>
        <fullName evidence="1">5676_t:CDS:1</fullName>
    </submittedName>
</protein>
<dbReference type="InterPro" id="IPR032675">
    <property type="entry name" value="LRR_dom_sf"/>
</dbReference>